<dbReference type="Pfam" id="PF19469">
    <property type="entry name" value="DUF6006"/>
    <property type="match status" value="1"/>
</dbReference>
<evidence type="ECO:0000256" key="1">
    <source>
        <dbReference type="SAM" id="SignalP"/>
    </source>
</evidence>
<evidence type="ECO:0000313" key="2">
    <source>
        <dbReference type="EMBL" id="OCX16615.1"/>
    </source>
</evidence>
<dbReference type="STRING" id="1566387.QV13_16460"/>
<name>A0A1C2DPR9_9HYPH</name>
<keyword evidence="1" id="KW-0732">Signal</keyword>
<proteinExistence type="predicted"/>
<feature type="signal peptide" evidence="1">
    <location>
        <begin position="1"/>
        <end position="24"/>
    </location>
</feature>
<comment type="caution">
    <text evidence="2">The sequence shown here is derived from an EMBL/GenBank/DDBJ whole genome shotgun (WGS) entry which is preliminary data.</text>
</comment>
<evidence type="ECO:0000313" key="3">
    <source>
        <dbReference type="Proteomes" id="UP000094412"/>
    </source>
</evidence>
<dbReference type="Proteomes" id="UP000094412">
    <property type="component" value="Unassembled WGS sequence"/>
</dbReference>
<accession>A0A1C2DPR9</accession>
<sequence>MAKALLGAACAATLSLALTAPAVASQAIGWWGGNWSCNIDGRPARMKWVVVDDSQTNCDGDVCTSTSGVRWKGSFSDNGSRWVPLTNPRPSDGGGVYFRHADGNRWFLRKPVGGRSSGWTTWNGSRYGLSCWR</sequence>
<gene>
    <name evidence="2" type="ORF">QV13_16460</name>
</gene>
<organism evidence="2 3">
    <name type="scientific">Mesorhizobium hungaricum</name>
    <dbReference type="NCBI Taxonomy" id="1566387"/>
    <lineage>
        <taxon>Bacteria</taxon>
        <taxon>Pseudomonadati</taxon>
        <taxon>Pseudomonadota</taxon>
        <taxon>Alphaproteobacteria</taxon>
        <taxon>Hyphomicrobiales</taxon>
        <taxon>Phyllobacteriaceae</taxon>
        <taxon>Mesorhizobium</taxon>
    </lineage>
</organism>
<evidence type="ECO:0008006" key="4">
    <source>
        <dbReference type="Google" id="ProtNLM"/>
    </source>
</evidence>
<dbReference type="OrthoDB" id="68992at2"/>
<dbReference type="InterPro" id="IPR046048">
    <property type="entry name" value="DUF6006"/>
</dbReference>
<dbReference type="AlphaFoldDB" id="A0A1C2DPR9"/>
<protein>
    <recommendedName>
        <fullName evidence="4">Secreted protein</fullName>
    </recommendedName>
</protein>
<dbReference type="EMBL" id="MDEO01000033">
    <property type="protein sequence ID" value="OCX16615.1"/>
    <property type="molecule type" value="Genomic_DNA"/>
</dbReference>
<feature type="chain" id="PRO_5008659702" description="Secreted protein" evidence="1">
    <location>
        <begin position="25"/>
        <end position="133"/>
    </location>
</feature>
<reference evidence="2 3" key="1">
    <citation type="submission" date="2016-08" db="EMBL/GenBank/DDBJ databases">
        <title>Whole genome sequence of Mesorhizobium sp. strain UASWS1009 isolated from industrial sewage.</title>
        <authorList>
            <person name="Crovadore J."/>
            <person name="Calmin G."/>
            <person name="Chablais R."/>
            <person name="Cochard B."/>
            <person name="Lefort F."/>
        </authorList>
    </citation>
    <scope>NUCLEOTIDE SEQUENCE [LARGE SCALE GENOMIC DNA]</scope>
    <source>
        <strain evidence="2 3">UASWS1009</strain>
    </source>
</reference>
<keyword evidence="3" id="KW-1185">Reference proteome</keyword>